<evidence type="ECO:0000313" key="2">
    <source>
        <dbReference type="Proteomes" id="UP001239111"/>
    </source>
</evidence>
<dbReference type="EMBL" id="CM056741">
    <property type="protein sequence ID" value="KAJ8685567.1"/>
    <property type="molecule type" value="Genomic_DNA"/>
</dbReference>
<evidence type="ECO:0000313" key="1">
    <source>
        <dbReference type="EMBL" id="KAJ8685567.1"/>
    </source>
</evidence>
<dbReference type="Proteomes" id="UP001239111">
    <property type="component" value="Chromosome 1"/>
</dbReference>
<name>A0ACC2PQ82_9HYME</name>
<reference evidence="1" key="1">
    <citation type="submission" date="2023-04" db="EMBL/GenBank/DDBJ databases">
        <title>A chromosome-level genome assembly of the parasitoid wasp Eretmocerus hayati.</title>
        <authorList>
            <person name="Zhong Y."/>
            <person name="Liu S."/>
            <person name="Liu Y."/>
        </authorList>
    </citation>
    <scope>NUCLEOTIDE SEQUENCE</scope>
    <source>
        <strain evidence="1">ZJU_SS_LIU_2023</strain>
    </source>
</reference>
<comment type="caution">
    <text evidence="1">The sequence shown here is derived from an EMBL/GenBank/DDBJ whole genome shotgun (WGS) entry which is preliminary data.</text>
</comment>
<gene>
    <name evidence="1" type="ORF">QAD02_021360</name>
</gene>
<protein>
    <submittedName>
        <fullName evidence="1">Uncharacterized protein</fullName>
    </submittedName>
</protein>
<sequence>MQIGLSLTPDFVRERLYEQHYQAAVELVKVFKRHGKEPRIYFFHPEICSGERKYVLYRDKRVFYLQSSDGKISPETFREDYGLSGAVQGFKESRQSNQKLCVYPVETVVRRSARVFHRKLPAGTPTQFLAKKFPRDPLRYRQSHLGIHQNPQILPLIPPVVARASSRDNRRRVS</sequence>
<accession>A0ACC2PQ82</accession>
<organism evidence="1 2">
    <name type="scientific">Eretmocerus hayati</name>
    <dbReference type="NCBI Taxonomy" id="131215"/>
    <lineage>
        <taxon>Eukaryota</taxon>
        <taxon>Metazoa</taxon>
        <taxon>Ecdysozoa</taxon>
        <taxon>Arthropoda</taxon>
        <taxon>Hexapoda</taxon>
        <taxon>Insecta</taxon>
        <taxon>Pterygota</taxon>
        <taxon>Neoptera</taxon>
        <taxon>Endopterygota</taxon>
        <taxon>Hymenoptera</taxon>
        <taxon>Apocrita</taxon>
        <taxon>Proctotrupomorpha</taxon>
        <taxon>Chalcidoidea</taxon>
        <taxon>Aphelinidae</taxon>
        <taxon>Aphelininae</taxon>
        <taxon>Eretmocerus</taxon>
    </lineage>
</organism>
<proteinExistence type="predicted"/>
<keyword evidence="2" id="KW-1185">Reference proteome</keyword>